<name>A0AAV7MI60_PLEWA</name>
<dbReference type="EMBL" id="JANPWB010000014">
    <property type="protein sequence ID" value="KAJ1099905.1"/>
    <property type="molecule type" value="Genomic_DNA"/>
</dbReference>
<evidence type="ECO:0000313" key="1">
    <source>
        <dbReference type="EMBL" id="KAJ1099905.1"/>
    </source>
</evidence>
<dbReference type="AlphaFoldDB" id="A0AAV7MI60"/>
<protein>
    <submittedName>
        <fullName evidence="1">Uncharacterized protein</fullName>
    </submittedName>
</protein>
<evidence type="ECO:0000313" key="2">
    <source>
        <dbReference type="Proteomes" id="UP001066276"/>
    </source>
</evidence>
<sequence>MGEQGPAPLRHRSGGVRLRSALDFGAGRRSAPLSRQLRFLVTDASRPGIEAAAALEGSGREKGQAMLQSSSATIAALRLDSCHRGLLGLAPSAGVGPAQAPESEQDNHAIPALLTCVNGGVRISLLALLLRQHQALALIGARLGAGRRSCLVPASVVISID</sequence>
<proteinExistence type="predicted"/>
<keyword evidence="2" id="KW-1185">Reference proteome</keyword>
<dbReference type="Proteomes" id="UP001066276">
    <property type="component" value="Chromosome 10"/>
</dbReference>
<comment type="caution">
    <text evidence="1">The sequence shown here is derived from an EMBL/GenBank/DDBJ whole genome shotgun (WGS) entry which is preliminary data.</text>
</comment>
<gene>
    <name evidence="1" type="ORF">NDU88_004998</name>
</gene>
<reference evidence="1" key="1">
    <citation type="journal article" date="2022" name="bioRxiv">
        <title>Sequencing and chromosome-scale assembly of the giantPleurodeles waltlgenome.</title>
        <authorList>
            <person name="Brown T."/>
            <person name="Elewa A."/>
            <person name="Iarovenko S."/>
            <person name="Subramanian E."/>
            <person name="Araus A.J."/>
            <person name="Petzold A."/>
            <person name="Susuki M."/>
            <person name="Suzuki K.-i.T."/>
            <person name="Hayashi T."/>
            <person name="Toyoda A."/>
            <person name="Oliveira C."/>
            <person name="Osipova E."/>
            <person name="Leigh N.D."/>
            <person name="Simon A."/>
            <person name="Yun M.H."/>
        </authorList>
    </citation>
    <scope>NUCLEOTIDE SEQUENCE</scope>
    <source>
        <strain evidence="1">20211129_DDA</strain>
        <tissue evidence="1">Liver</tissue>
    </source>
</reference>
<accession>A0AAV7MI60</accession>
<organism evidence="1 2">
    <name type="scientific">Pleurodeles waltl</name>
    <name type="common">Iberian ribbed newt</name>
    <dbReference type="NCBI Taxonomy" id="8319"/>
    <lineage>
        <taxon>Eukaryota</taxon>
        <taxon>Metazoa</taxon>
        <taxon>Chordata</taxon>
        <taxon>Craniata</taxon>
        <taxon>Vertebrata</taxon>
        <taxon>Euteleostomi</taxon>
        <taxon>Amphibia</taxon>
        <taxon>Batrachia</taxon>
        <taxon>Caudata</taxon>
        <taxon>Salamandroidea</taxon>
        <taxon>Salamandridae</taxon>
        <taxon>Pleurodelinae</taxon>
        <taxon>Pleurodeles</taxon>
    </lineage>
</organism>